<evidence type="ECO:0000313" key="2">
    <source>
        <dbReference type="EMBL" id="APB32378.1"/>
    </source>
</evidence>
<dbReference type="GO" id="GO:0005992">
    <property type="term" value="P:trehalose biosynthetic process"/>
    <property type="evidence" value="ECO:0007669"/>
    <property type="project" value="InterPro"/>
</dbReference>
<gene>
    <name evidence="2" type="ORF">GlitD10_0077</name>
</gene>
<protein>
    <submittedName>
        <fullName evidence="2">Trehalose-phosphatase</fullName>
        <ecNumber evidence="2">2.4.1.15</ecNumber>
    </submittedName>
</protein>
<dbReference type="STRING" id="1188229.GlitD10_0077"/>
<keyword evidence="2" id="KW-0808">Transferase</keyword>
<dbReference type="GO" id="GO:0005829">
    <property type="term" value="C:cytosol"/>
    <property type="evidence" value="ECO:0007669"/>
    <property type="project" value="TreeGrafter"/>
</dbReference>
<name>A0A1J0A8W5_9CYAN</name>
<dbReference type="EMBL" id="CP017675">
    <property type="protein sequence ID" value="APB32378.1"/>
    <property type="molecule type" value="Genomic_DNA"/>
</dbReference>
<dbReference type="Proteomes" id="UP000180235">
    <property type="component" value="Chromosome"/>
</dbReference>
<dbReference type="PANTHER" id="PTHR10788">
    <property type="entry name" value="TREHALOSE-6-PHOSPHATE SYNTHASE"/>
    <property type="match status" value="1"/>
</dbReference>
<dbReference type="GO" id="GO:0003825">
    <property type="term" value="F:alpha,alpha-trehalose-phosphate synthase (UDP-forming) activity"/>
    <property type="evidence" value="ECO:0007669"/>
    <property type="project" value="UniProtKB-EC"/>
</dbReference>
<dbReference type="EC" id="2.4.1.15" evidence="2"/>
<dbReference type="RefSeq" id="WP_071453133.1">
    <property type="nucleotide sequence ID" value="NZ_CP017675.1"/>
</dbReference>
<dbReference type="Gene3D" id="3.40.50.2000">
    <property type="entry name" value="Glycogen Phosphorylase B"/>
    <property type="match status" value="2"/>
</dbReference>
<keyword evidence="3" id="KW-1185">Reference proteome</keyword>
<dbReference type="Pfam" id="PF00982">
    <property type="entry name" value="Glyco_transf_20"/>
    <property type="match status" value="1"/>
</dbReference>
<dbReference type="CDD" id="cd03788">
    <property type="entry name" value="GT20_TPS"/>
    <property type="match status" value="1"/>
</dbReference>
<dbReference type="KEGG" id="glt:GlitD10_0077"/>
<dbReference type="PANTHER" id="PTHR10788:SF106">
    <property type="entry name" value="BCDNA.GH08860"/>
    <property type="match status" value="1"/>
</dbReference>
<keyword evidence="2" id="KW-0328">Glycosyltransferase</keyword>
<dbReference type="InterPro" id="IPR001830">
    <property type="entry name" value="Glyco_trans_20"/>
</dbReference>
<comment type="similarity">
    <text evidence="1">Belongs to the glycosyltransferase 20 family.</text>
</comment>
<sequence length="499" mass="57963">MTKKTSLDSTVTPVVSATHPGRLVIVSNREPYTIQTHGNEVRIERMPGGLVSALDPVLRLRDGLWICWEDASKKVVEVDDVASDEDNIDWEKIQLPYDIQPVPLTQEEINHYYYGYANTRLWPLFHYFISQCNFFDERDWPSYVTANQKFADTVVNCTDAEDWIWVQDYHLLLVPELVRKQRQNHRISLFLHIPFPALEVFKILPKRDVILRGMLGSDLIGFHIPDYGTYFLDAVERLLPSEEVKVEREHQRIYYQGRVIQVGSFPISIDTKKIETLVSNPSLQKRAQKLRDNYPVKYIGVSVDRLDYTKGILENLEALQLFFEKYPEYIQKFAFIQIASPTRTAVPAYQRMREEVEQTVGRINGLLSRDNWVPIHYFYRRFSLEDVLMYLMIADVAMITPLRDGMNLVAKEYCAAKVDLSGVLVLSELTGAAYELKEALMINPFYIEEMADSLHQALNLSPGVRQQKMQSLRQTVGQYDIHHWVQSFMDAFTDAINHR</sequence>
<organism evidence="2 3">
    <name type="scientific">Gloeomargarita lithophora Alchichica-D10</name>
    <dbReference type="NCBI Taxonomy" id="1188229"/>
    <lineage>
        <taxon>Bacteria</taxon>
        <taxon>Bacillati</taxon>
        <taxon>Cyanobacteriota</taxon>
        <taxon>Cyanophyceae</taxon>
        <taxon>Gloeomargaritales</taxon>
        <taxon>Gloeomargaritaceae</taxon>
        <taxon>Gloeomargarita</taxon>
    </lineage>
</organism>
<reference evidence="2 3" key="1">
    <citation type="submission" date="2016-10" db="EMBL/GenBank/DDBJ databases">
        <title>Description of Gloeomargarita lithophora gen. nov., sp. nov., a thylakoid-bearing basal-branching cyanobacterium with intracellular carbonates, and proposal for Gloeomargaritales ord. nov.</title>
        <authorList>
            <person name="Moreira D."/>
            <person name="Tavera R."/>
            <person name="Benzerara K."/>
            <person name="Skouri-Panet F."/>
            <person name="Couradeau E."/>
            <person name="Gerard E."/>
            <person name="Loussert C."/>
            <person name="Novelo E."/>
            <person name="Zivanovic Y."/>
            <person name="Lopez-Garcia P."/>
        </authorList>
    </citation>
    <scope>NUCLEOTIDE SEQUENCE [LARGE SCALE GENOMIC DNA]</scope>
    <source>
        <strain evidence="2 3">D10</strain>
    </source>
</reference>
<evidence type="ECO:0000313" key="3">
    <source>
        <dbReference type="Proteomes" id="UP000180235"/>
    </source>
</evidence>
<dbReference type="SUPFAM" id="SSF53756">
    <property type="entry name" value="UDP-Glycosyltransferase/glycogen phosphorylase"/>
    <property type="match status" value="1"/>
</dbReference>
<evidence type="ECO:0000256" key="1">
    <source>
        <dbReference type="ARBA" id="ARBA00008799"/>
    </source>
</evidence>
<dbReference type="AlphaFoldDB" id="A0A1J0A8W5"/>
<accession>A0A1J0A8W5</accession>
<dbReference type="GO" id="GO:0004805">
    <property type="term" value="F:trehalose-phosphatase activity"/>
    <property type="evidence" value="ECO:0007669"/>
    <property type="project" value="TreeGrafter"/>
</dbReference>
<proteinExistence type="inferred from homology"/>